<dbReference type="PANTHER" id="PTHR31585">
    <property type="entry name" value="FOLATE-BIOPTERIN TRANSPORTER 1, CHLOROPLASTIC"/>
    <property type="match status" value="1"/>
</dbReference>
<evidence type="ECO:0000256" key="6">
    <source>
        <dbReference type="ARBA" id="ARBA00023136"/>
    </source>
</evidence>
<keyword evidence="10" id="KW-1185">Reference proteome</keyword>
<evidence type="ECO:0000313" key="10">
    <source>
        <dbReference type="Proteomes" id="UP001153719"/>
    </source>
</evidence>
<gene>
    <name evidence="9" type="ORF">NO713_03065</name>
</gene>
<dbReference type="PANTHER" id="PTHR31585:SF0">
    <property type="entry name" value="FOLATE-BIOPTERIN TRANSPORTER 1, CHLOROPLASTIC"/>
    <property type="match status" value="1"/>
</dbReference>
<evidence type="ECO:0000256" key="8">
    <source>
        <dbReference type="SAM" id="Phobius"/>
    </source>
</evidence>
<evidence type="ECO:0000256" key="4">
    <source>
        <dbReference type="ARBA" id="ARBA00022692"/>
    </source>
</evidence>
<dbReference type="EMBL" id="LR882967">
    <property type="protein sequence ID" value="CAD5958882.1"/>
    <property type="molecule type" value="Genomic_DNA"/>
</dbReference>
<dbReference type="Proteomes" id="UP001153719">
    <property type="component" value="Chromosome"/>
</dbReference>
<accession>A0A9W4D3C0</accession>
<evidence type="ECO:0000313" key="9">
    <source>
        <dbReference type="EMBL" id="CAD5958882.1"/>
    </source>
</evidence>
<dbReference type="Gene3D" id="1.20.1250.20">
    <property type="entry name" value="MFS general substrate transporter like domains"/>
    <property type="match status" value="1"/>
</dbReference>
<keyword evidence="3" id="KW-0813">Transport</keyword>
<dbReference type="SUPFAM" id="SSF103473">
    <property type="entry name" value="MFS general substrate transporter"/>
    <property type="match status" value="1"/>
</dbReference>
<dbReference type="InterPro" id="IPR036259">
    <property type="entry name" value="MFS_trans_sf"/>
</dbReference>
<feature type="transmembrane region" description="Helical" evidence="8">
    <location>
        <begin position="29"/>
        <end position="53"/>
    </location>
</feature>
<evidence type="ECO:0000256" key="7">
    <source>
        <dbReference type="SAM" id="MobiDB-lite"/>
    </source>
</evidence>
<sequence>MTLTASWLNSQKPKLKKYLLFNHEPTPELFAILTVYFIQGILGLAQLAVNFFLKDNLGLSPSQMAALMGIAAVPWIVKPLFGFLSDGLPIAGYHRRPYLIVSGLLGTFAWIALATVVHDTWTATLAILLTSVSVAMSDVIIDSIVVERARKESLIQSGSMQSLMWTVSGIGGLLTAYLGLAEKRRKARTGGRRRQEKMNQVQGMGVK</sequence>
<evidence type="ECO:0000256" key="5">
    <source>
        <dbReference type="ARBA" id="ARBA00022989"/>
    </source>
</evidence>
<evidence type="ECO:0000256" key="3">
    <source>
        <dbReference type="ARBA" id="ARBA00022448"/>
    </source>
</evidence>
<protein>
    <submittedName>
        <fullName evidence="9">Folate-biopterin transporter</fullName>
    </submittedName>
</protein>
<feature type="transmembrane region" description="Helical" evidence="8">
    <location>
        <begin position="97"/>
        <end position="117"/>
    </location>
</feature>
<dbReference type="Pfam" id="PF03092">
    <property type="entry name" value="BT1"/>
    <property type="match status" value="1"/>
</dbReference>
<dbReference type="InterPro" id="IPR039309">
    <property type="entry name" value="BT1"/>
</dbReference>
<organism evidence="9 10">
    <name type="scientific">Planktothrix pseudagardhii</name>
    <dbReference type="NCBI Taxonomy" id="132604"/>
    <lineage>
        <taxon>Bacteria</taxon>
        <taxon>Bacillati</taxon>
        <taxon>Cyanobacteriota</taxon>
        <taxon>Cyanophyceae</taxon>
        <taxon>Oscillatoriophycideae</taxon>
        <taxon>Oscillatoriales</taxon>
        <taxon>Microcoleaceae</taxon>
        <taxon>Planktothrix</taxon>
    </lineage>
</organism>
<reference evidence="9" key="1">
    <citation type="submission" date="2020-09" db="EMBL/GenBank/DDBJ databases">
        <authorList>
            <person name="Blom J."/>
        </authorList>
    </citation>
    <scope>NUCLEOTIDE SEQUENCE</scope>
    <source>
        <strain evidence="9">No.713</strain>
    </source>
</reference>
<dbReference type="GO" id="GO:0016020">
    <property type="term" value="C:membrane"/>
    <property type="evidence" value="ECO:0007669"/>
    <property type="project" value="UniProtKB-SubCell"/>
</dbReference>
<comment type="similarity">
    <text evidence="2">Belongs to the major facilitator superfamily. Folate-biopterin transporter (TC 2.A.71) family.</text>
</comment>
<feature type="transmembrane region" description="Helical" evidence="8">
    <location>
        <begin position="65"/>
        <end position="85"/>
    </location>
</feature>
<feature type="compositionally biased region" description="Basic residues" evidence="7">
    <location>
        <begin position="186"/>
        <end position="195"/>
    </location>
</feature>
<feature type="transmembrane region" description="Helical" evidence="8">
    <location>
        <begin position="124"/>
        <end position="146"/>
    </location>
</feature>
<dbReference type="AlphaFoldDB" id="A0A9W4D3C0"/>
<dbReference type="KEGG" id="ppsu:NO713_03065"/>
<feature type="region of interest" description="Disordered" evidence="7">
    <location>
        <begin position="186"/>
        <end position="207"/>
    </location>
</feature>
<keyword evidence="6 8" id="KW-0472">Membrane</keyword>
<evidence type="ECO:0000256" key="1">
    <source>
        <dbReference type="ARBA" id="ARBA00004141"/>
    </source>
</evidence>
<keyword evidence="5 8" id="KW-1133">Transmembrane helix</keyword>
<keyword evidence="4 8" id="KW-0812">Transmembrane</keyword>
<proteinExistence type="inferred from homology"/>
<evidence type="ECO:0000256" key="2">
    <source>
        <dbReference type="ARBA" id="ARBA00007015"/>
    </source>
</evidence>
<comment type="subcellular location">
    <subcellularLocation>
        <location evidence="1">Membrane</location>
        <topology evidence="1">Multi-pass membrane protein</topology>
    </subcellularLocation>
</comment>
<feature type="transmembrane region" description="Helical" evidence="8">
    <location>
        <begin position="162"/>
        <end position="180"/>
    </location>
</feature>
<name>A0A9W4D3C0_9CYAN</name>
<feature type="compositionally biased region" description="Polar residues" evidence="7">
    <location>
        <begin position="198"/>
        <end position="207"/>
    </location>
</feature>